<feature type="chain" id="PRO_5022723459" evidence="3">
    <location>
        <begin position="21"/>
        <end position="425"/>
    </location>
</feature>
<dbReference type="InterPro" id="IPR050490">
    <property type="entry name" value="Bact_solute-bd_prot1"/>
</dbReference>
<dbReference type="PANTHER" id="PTHR43649">
    <property type="entry name" value="ARABINOSE-BINDING PROTEIN-RELATED"/>
    <property type="match status" value="1"/>
</dbReference>
<dbReference type="RefSeq" id="WP_276657658.1">
    <property type="nucleotide sequence ID" value="NZ_SSFD01000085.1"/>
</dbReference>
<evidence type="ECO:0000256" key="1">
    <source>
        <dbReference type="ARBA" id="ARBA00004418"/>
    </source>
</evidence>
<evidence type="ECO:0000313" key="4">
    <source>
        <dbReference type="EMBL" id="TXH87555.1"/>
    </source>
</evidence>
<evidence type="ECO:0000256" key="3">
    <source>
        <dbReference type="SAM" id="SignalP"/>
    </source>
</evidence>
<evidence type="ECO:0000313" key="5">
    <source>
        <dbReference type="Proteomes" id="UP000321192"/>
    </source>
</evidence>
<dbReference type="SUPFAM" id="SSF53850">
    <property type="entry name" value="Periplasmic binding protein-like II"/>
    <property type="match status" value="1"/>
</dbReference>
<dbReference type="Proteomes" id="UP000321192">
    <property type="component" value="Unassembled WGS sequence"/>
</dbReference>
<gene>
    <name evidence="4" type="ORF">E6Q80_06175</name>
</gene>
<sequence>MRNTTALALCLIAGPSLGLAQDLSGDITIWSWNIAASSLESVAKDFTAANPGVKVTVEDLGNQQVFDRMLAACAAGGTDLPDIVTVENHESEIFWSQFPSCFVDLKTLGYDDVMAAQFPAFKRTEVEPGGVAYAMPWDSGPVAMFYRRDFYEKAGVDPAAIKTWADFIAAGEKIRAVSPDVVMAMADLNGDTEWFRMMANEQGCGYFSDDAQSITVNKPGCVAALETLKGMKDAGVLAAGNWDEKIQSNNAGTVATQMYGGWYEGTVRSTAPEDQAGKWGVYPMPSVTADGSHAANLGGSSLAIASSSDSKEAAFAFLKHALVTNEGQVKMLKEYGLVPSLLTAIEDPYVAEAQPFWGGQAVWQTILEPLPRVAPSRGTPFFGDADGIMRTVQTGYLSGSYDSAQAALDDAAHQIELVTGLPVAQ</sequence>
<accession>A0A5C7SXK8</accession>
<evidence type="ECO:0000256" key="2">
    <source>
        <dbReference type="ARBA" id="ARBA00008520"/>
    </source>
</evidence>
<protein>
    <submittedName>
        <fullName evidence="4">Extracellular solute-binding protein</fullName>
    </submittedName>
</protein>
<dbReference type="Pfam" id="PF01547">
    <property type="entry name" value="SBP_bac_1"/>
    <property type="match status" value="1"/>
</dbReference>
<keyword evidence="3" id="KW-0732">Signal</keyword>
<comment type="subcellular location">
    <subcellularLocation>
        <location evidence="1">Periplasm</location>
    </subcellularLocation>
</comment>
<feature type="signal peptide" evidence="3">
    <location>
        <begin position="1"/>
        <end position="20"/>
    </location>
</feature>
<organism evidence="4 5">
    <name type="scientific">Thauera aminoaromatica</name>
    <dbReference type="NCBI Taxonomy" id="164330"/>
    <lineage>
        <taxon>Bacteria</taxon>
        <taxon>Pseudomonadati</taxon>
        <taxon>Pseudomonadota</taxon>
        <taxon>Betaproteobacteria</taxon>
        <taxon>Rhodocyclales</taxon>
        <taxon>Zoogloeaceae</taxon>
        <taxon>Thauera</taxon>
    </lineage>
</organism>
<comment type="similarity">
    <text evidence="2">Belongs to the bacterial solute-binding protein 1 family.</text>
</comment>
<dbReference type="EMBL" id="SSFD01000085">
    <property type="protein sequence ID" value="TXH87555.1"/>
    <property type="molecule type" value="Genomic_DNA"/>
</dbReference>
<dbReference type="GO" id="GO:0042597">
    <property type="term" value="C:periplasmic space"/>
    <property type="evidence" value="ECO:0007669"/>
    <property type="project" value="UniProtKB-SubCell"/>
</dbReference>
<dbReference type="AlphaFoldDB" id="A0A5C7SXK8"/>
<name>A0A5C7SXK8_THASP</name>
<proteinExistence type="inferred from homology"/>
<comment type="caution">
    <text evidence="4">The sequence shown here is derived from an EMBL/GenBank/DDBJ whole genome shotgun (WGS) entry which is preliminary data.</text>
</comment>
<dbReference type="InterPro" id="IPR006059">
    <property type="entry name" value="SBP"/>
</dbReference>
<reference evidence="4 5" key="1">
    <citation type="submission" date="2018-09" db="EMBL/GenBank/DDBJ databases">
        <title>Metagenome Assembled Genomes from an Advanced Water Purification Facility.</title>
        <authorList>
            <person name="Stamps B.W."/>
            <person name="Spear J.R."/>
        </authorList>
    </citation>
    <scope>NUCLEOTIDE SEQUENCE [LARGE SCALE GENOMIC DNA]</scope>
    <source>
        <strain evidence="4">Bin_27_1</strain>
    </source>
</reference>
<dbReference type="Gene3D" id="3.40.190.10">
    <property type="entry name" value="Periplasmic binding protein-like II"/>
    <property type="match status" value="1"/>
</dbReference>
<dbReference type="PANTHER" id="PTHR43649:SF32">
    <property type="entry name" value="SUGAR BINDING SECRETED PROTEIN"/>
    <property type="match status" value="1"/>
</dbReference>